<evidence type="ECO:0000259" key="6">
    <source>
        <dbReference type="Pfam" id="PF08281"/>
    </source>
</evidence>
<comment type="similarity">
    <text evidence="1">Belongs to the sigma-70 factor family. ECF subfamily.</text>
</comment>
<dbReference type="GO" id="GO:0016987">
    <property type="term" value="F:sigma factor activity"/>
    <property type="evidence" value="ECO:0007669"/>
    <property type="project" value="UniProtKB-KW"/>
</dbReference>
<evidence type="ECO:0000256" key="2">
    <source>
        <dbReference type="ARBA" id="ARBA00023015"/>
    </source>
</evidence>
<keyword evidence="8" id="KW-1185">Reference proteome</keyword>
<dbReference type="Gene3D" id="1.10.10.10">
    <property type="entry name" value="Winged helix-like DNA-binding domain superfamily/Winged helix DNA-binding domain"/>
    <property type="match status" value="1"/>
</dbReference>
<dbReference type="Pfam" id="PF04542">
    <property type="entry name" value="Sigma70_r2"/>
    <property type="match status" value="1"/>
</dbReference>
<dbReference type="InterPro" id="IPR013325">
    <property type="entry name" value="RNA_pol_sigma_r2"/>
</dbReference>
<keyword evidence="2" id="KW-0805">Transcription regulation</keyword>
<dbReference type="Proteomes" id="UP000279089">
    <property type="component" value="Unassembled WGS sequence"/>
</dbReference>
<dbReference type="InterPro" id="IPR007627">
    <property type="entry name" value="RNA_pol_sigma70_r2"/>
</dbReference>
<gene>
    <name evidence="7" type="ORF">EG028_09190</name>
</gene>
<dbReference type="InterPro" id="IPR014284">
    <property type="entry name" value="RNA_pol_sigma-70_dom"/>
</dbReference>
<dbReference type="Gene3D" id="1.10.1740.10">
    <property type="match status" value="1"/>
</dbReference>
<dbReference type="InterPro" id="IPR013324">
    <property type="entry name" value="RNA_pol_sigma_r3/r4-like"/>
</dbReference>
<dbReference type="OrthoDB" id="1524077at2"/>
<dbReference type="PANTHER" id="PTHR43133:SF46">
    <property type="entry name" value="RNA POLYMERASE SIGMA-70 FACTOR ECF SUBFAMILY"/>
    <property type="match status" value="1"/>
</dbReference>
<dbReference type="InterPro" id="IPR039425">
    <property type="entry name" value="RNA_pol_sigma-70-like"/>
</dbReference>
<comment type="caution">
    <text evidence="7">The sequence shown here is derived from an EMBL/GenBank/DDBJ whole genome shotgun (WGS) entry which is preliminary data.</text>
</comment>
<evidence type="ECO:0000256" key="1">
    <source>
        <dbReference type="ARBA" id="ARBA00010641"/>
    </source>
</evidence>
<sequence>MQHAGAESLLFNAIRQGDEKALEIVFLRYYRLLCRYAAGILKNEAEGQEAAADVFLALWEKRETIDIKVNLRQYLMAMTRHRSLRRLQNAARQPVAVALTDDALLEYEQSVYRPAPEETVSETSAYLATCISKLPPQRREVFLLNKIEGLSYAEVALRLGLSEKTVKNQVYRAMLQLKELSLVLFLIYYRS</sequence>
<dbReference type="NCBIfam" id="TIGR02937">
    <property type="entry name" value="sigma70-ECF"/>
    <property type="match status" value="1"/>
</dbReference>
<dbReference type="AlphaFoldDB" id="A0A3N4MC72"/>
<accession>A0A3N4MC72</accession>
<dbReference type="EMBL" id="RMBX01000004">
    <property type="protein sequence ID" value="RPD41482.1"/>
    <property type="molecule type" value="Genomic_DNA"/>
</dbReference>
<evidence type="ECO:0000259" key="5">
    <source>
        <dbReference type="Pfam" id="PF04542"/>
    </source>
</evidence>
<dbReference type="GO" id="GO:0006352">
    <property type="term" value="P:DNA-templated transcription initiation"/>
    <property type="evidence" value="ECO:0007669"/>
    <property type="project" value="InterPro"/>
</dbReference>
<keyword evidence="4" id="KW-0804">Transcription</keyword>
<dbReference type="GO" id="GO:0003677">
    <property type="term" value="F:DNA binding"/>
    <property type="evidence" value="ECO:0007669"/>
    <property type="project" value="InterPro"/>
</dbReference>
<feature type="domain" description="RNA polymerase sigma-70 region 2" evidence="5">
    <location>
        <begin position="26"/>
        <end position="92"/>
    </location>
</feature>
<evidence type="ECO:0000256" key="4">
    <source>
        <dbReference type="ARBA" id="ARBA00023163"/>
    </source>
</evidence>
<protein>
    <submittedName>
        <fullName evidence="7">Sigma-70 family RNA polymerase sigma factor</fullName>
    </submittedName>
</protein>
<dbReference type="CDD" id="cd06171">
    <property type="entry name" value="Sigma70_r4"/>
    <property type="match status" value="1"/>
</dbReference>
<dbReference type="InterPro" id="IPR013249">
    <property type="entry name" value="RNA_pol_sigma70_r4_t2"/>
</dbReference>
<dbReference type="SUPFAM" id="SSF88659">
    <property type="entry name" value="Sigma3 and sigma4 domains of RNA polymerase sigma factors"/>
    <property type="match status" value="1"/>
</dbReference>
<dbReference type="RefSeq" id="WP_120516219.1">
    <property type="nucleotide sequence ID" value="NZ_QXZY01000005.1"/>
</dbReference>
<evidence type="ECO:0000313" key="7">
    <source>
        <dbReference type="EMBL" id="RPD41482.1"/>
    </source>
</evidence>
<evidence type="ECO:0000313" key="8">
    <source>
        <dbReference type="Proteomes" id="UP000279089"/>
    </source>
</evidence>
<proteinExistence type="inferred from homology"/>
<dbReference type="Pfam" id="PF08281">
    <property type="entry name" value="Sigma70_r4_2"/>
    <property type="match status" value="1"/>
</dbReference>
<dbReference type="SUPFAM" id="SSF88946">
    <property type="entry name" value="Sigma2 domain of RNA polymerase sigma factors"/>
    <property type="match status" value="1"/>
</dbReference>
<feature type="domain" description="RNA polymerase sigma factor 70 region 4 type 2" evidence="6">
    <location>
        <begin position="126"/>
        <end position="177"/>
    </location>
</feature>
<dbReference type="PANTHER" id="PTHR43133">
    <property type="entry name" value="RNA POLYMERASE ECF-TYPE SIGMA FACTO"/>
    <property type="match status" value="1"/>
</dbReference>
<evidence type="ECO:0000256" key="3">
    <source>
        <dbReference type="ARBA" id="ARBA00023082"/>
    </source>
</evidence>
<keyword evidence="3" id="KW-0731">Sigma factor</keyword>
<name>A0A3N4MC72_9BACT</name>
<reference evidence="8" key="1">
    <citation type="submission" date="2018-11" db="EMBL/GenBank/DDBJ databases">
        <title>Chitinophaga lutea sp.nov., isolate from arsenic contaminated soil.</title>
        <authorList>
            <person name="Zong Y."/>
        </authorList>
    </citation>
    <scope>NUCLEOTIDE SEQUENCE [LARGE SCALE GENOMIC DNA]</scope>
    <source>
        <strain evidence="8">YLT18</strain>
    </source>
</reference>
<dbReference type="InterPro" id="IPR036388">
    <property type="entry name" value="WH-like_DNA-bd_sf"/>
</dbReference>
<organism evidence="7 8">
    <name type="scientific">Chitinophaga barathri</name>
    <dbReference type="NCBI Taxonomy" id="1647451"/>
    <lineage>
        <taxon>Bacteria</taxon>
        <taxon>Pseudomonadati</taxon>
        <taxon>Bacteroidota</taxon>
        <taxon>Chitinophagia</taxon>
        <taxon>Chitinophagales</taxon>
        <taxon>Chitinophagaceae</taxon>
        <taxon>Chitinophaga</taxon>
    </lineage>
</organism>